<gene>
    <name evidence="1" type="ORF">NM208_g6370</name>
</gene>
<sequence length="110" mass="12140">METHLRLSTCQWIGGTRPEGIKLIIAGIGAKEKQERFSQKTVNDIYTRANNPNVAAFCAADFIFCGAQDTQCVRDKTGQTVGNVVWLFEAGTATTTPTLTDMFVLRQTRP</sequence>
<evidence type="ECO:0000313" key="2">
    <source>
        <dbReference type="Proteomes" id="UP001148629"/>
    </source>
</evidence>
<evidence type="ECO:0000313" key="1">
    <source>
        <dbReference type="EMBL" id="KAJ3537302.1"/>
    </source>
</evidence>
<dbReference type="EMBL" id="JANRMS010000588">
    <property type="protein sequence ID" value="KAJ3537302.1"/>
    <property type="molecule type" value="Genomic_DNA"/>
</dbReference>
<reference evidence="1" key="1">
    <citation type="submission" date="2022-08" db="EMBL/GenBank/DDBJ databases">
        <title>Genome Sequence of Fusarium decemcellulare.</title>
        <authorList>
            <person name="Buettner E."/>
        </authorList>
    </citation>
    <scope>NUCLEOTIDE SEQUENCE</scope>
    <source>
        <strain evidence="1">Babe19</strain>
    </source>
</reference>
<keyword evidence="2" id="KW-1185">Reference proteome</keyword>
<accession>A0ACC1SDF2</accession>
<name>A0ACC1SDF2_9HYPO</name>
<comment type="caution">
    <text evidence="1">The sequence shown here is derived from an EMBL/GenBank/DDBJ whole genome shotgun (WGS) entry which is preliminary data.</text>
</comment>
<organism evidence="1 2">
    <name type="scientific">Fusarium decemcellulare</name>
    <dbReference type="NCBI Taxonomy" id="57161"/>
    <lineage>
        <taxon>Eukaryota</taxon>
        <taxon>Fungi</taxon>
        <taxon>Dikarya</taxon>
        <taxon>Ascomycota</taxon>
        <taxon>Pezizomycotina</taxon>
        <taxon>Sordariomycetes</taxon>
        <taxon>Hypocreomycetidae</taxon>
        <taxon>Hypocreales</taxon>
        <taxon>Nectriaceae</taxon>
        <taxon>Fusarium</taxon>
        <taxon>Fusarium decemcellulare species complex</taxon>
    </lineage>
</organism>
<proteinExistence type="predicted"/>
<dbReference type="Proteomes" id="UP001148629">
    <property type="component" value="Unassembled WGS sequence"/>
</dbReference>
<protein>
    <submittedName>
        <fullName evidence="1">Uncharacterized protein</fullName>
    </submittedName>
</protein>